<proteinExistence type="inferred from homology"/>
<feature type="transmembrane region" description="Helical" evidence="9">
    <location>
        <begin position="122"/>
        <end position="150"/>
    </location>
</feature>
<gene>
    <name evidence="11" type="ORF">IE4771_PE00491</name>
</gene>
<dbReference type="EMBL" id="CP006991">
    <property type="protein sequence ID" value="AIC31714.1"/>
    <property type="molecule type" value="Genomic_DNA"/>
</dbReference>
<dbReference type="KEGG" id="rei:IE4771_PE00491"/>
<dbReference type="PROSITE" id="PS50928">
    <property type="entry name" value="ABC_TM1"/>
    <property type="match status" value="1"/>
</dbReference>
<dbReference type="OrthoDB" id="9766870at2"/>
<geneLocation type="plasmid" evidence="11 12">
    <name>pRetIE4771e</name>
</geneLocation>
<keyword evidence="5" id="KW-0571">Peptide transport</keyword>
<evidence type="ECO:0000256" key="7">
    <source>
        <dbReference type="ARBA" id="ARBA00022989"/>
    </source>
</evidence>
<evidence type="ECO:0000256" key="8">
    <source>
        <dbReference type="ARBA" id="ARBA00023136"/>
    </source>
</evidence>
<reference evidence="11 12" key="1">
    <citation type="submission" date="2013-12" db="EMBL/GenBank/DDBJ databases">
        <title>Complete genome sequence of Rhizobium etli bv. mimosae IE4771.</title>
        <authorList>
            <person name="Bustos P."/>
            <person name="Santamaria R.I."/>
            <person name="Lozano L."/>
            <person name="Ormeno-Orrillo E."/>
            <person name="Rogel M.A."/>
            <person name="Romero D."/>
            <person name="Cevallos M.A."/>
            <person name="Martinez-Romero E."/>
            <person name="Gonzalez V."/>
        </authorList>
    </citation>
    <scope>NUCLEOTIDE SEQUENCE [LARGE SCALE GENOMIC DNA]</scope>
    <source>
        <strain evidence="11 12">IE4771</strain>
        <plasmid evidence="12">Plasmid pRetIE4771e</plasmid>
    </source>
</reference>
<protein>
    <submittedName>
        <fullName evidence="11">Oligopeptide ABC transporter permease protein</fullName>
    </submittedName>
</protein>
<dbReference type="GO" id="GO:0005886">
    <property type="term" value="C:plasma membrane"/>
    <property type="evidence" value="ECO:0007669"/>
    <property type="project" value="UniProtKB-SubCell"/>
</dbReference>
<dbReference type="AlphaFoldDB" id="A0A060IDK8"/>
<evidence type="ECO:0000256" key="2">
    <source>
        <dbReference type="ARBA" id="ARBA00022448"/>
    </source>
</evidence>
<dbReference type="InterPro" id="IPR050366">
    <property type="entry name" value="BP-dependent_transpt_permease"/>
</dbReference>
<keyword evidence="4 9" id="KW-0812">Transmembrane</keyword>
<dbReference type="CDD" id="cd06261">
    <property type="entry name" value="TM_PBP2"/>
    <property type="match status" value="1"/>
</dbReference>
<dbReference type="InterPro" id="IPR035906">
    <property type="entry name" value="MetI-like_sf"/>
</dbReference>
<keyword evidence="11" id="KW-0614">Plasmid</keyword>
<name>A0A060IDK8_RHIET</name>
<keyword evidence="8 9" id="KW-0472">Membrane</keyword>
<comment type="subcellular location">
    <subcellularLocation>
        <location evidence="1 9">Cell membrane</location>
        <topology evidence="1 9">Multi-pass membrane protein</topology>
    </subcellularLocation>
</comment>
<evidence type="ECO:0000256" key="1">
    <source>
        <dbReference type="ARBA" id="ARBA00004651"/>
    </source>
</evidence>
<feature type="transmembrane region" description="Helical" evidence="9">
    <location>
        <begin position="240"/>
        <end position="261"/>
    </location>
</feature>
<organism evidence="11 12">
    <name type="scientific">Rhizobium etli bv. mimosae str. IE4771</name>
    <dbReference type="NCBI Taxonomy" id="1432050"/>
    <lineage>
        <taxon>Bacteria</taxon>
        <taxon>Pseudomonadati</taxon>
        <taxon>Pseudomonadota</taxon>
        <taxon>Alphaproteobacteria</taxon>
        <taxon>Hyphomicrobiales</taxon>
        <taxon>Rhizobiaceae</taxon>
        <taxon>Rhizobium/Agrobacterium group</taxon>
        <taxon>Rhizobium</taxon>
    </lineage>
</organism>
<dbReference type="GO" id="GO:0015031">
    <property type="term" value="P:protein transport"/>
    <property type="evidence" value="ECO:0007669"/>
    <property type="project" value="UniProtKB-KW"/>
</dbReference>
<feature type="transmembrane region" description="Helical" evidence="9">
    <location>
        <begin position="195"/>
        <end position="219"/>
    </location>
</feature>
<dbReference type="Proteomes" id="UP000027180">
    <property type="component" value="Plasmid pRetIE4771e"/>
</dbReference>
<evidence type="ECO:0000256" key="6">
    <source>
        <dbReference type="ARBA" id="ARBA00022927"/>
    </source>
</evidence>
<keyword evidence="2 9" id="KW-0813">Transport</keyword>
<evidence type="ECO:0000256" key="3">
    <source>
        <dbReference type="ARBA" id="ARBA00022475"/>
    </source>
</evidence>
<evidence type="ECO:0000259" key="10">
    <source>
        <dbReference type="PROSITE" id="PS50928"/>
    </source>
</evidence>
<dbReference type="InterPro" id="IPR000515">
    <property type="entry name" value="MetI-like"/>
</dbReference>
<feature type="transmembrane region" description="Helical" evidence="9">
    <location>
        <begin position="12"/>
        <end position="33"/>
    </location>
</feature>
<evidence type="ECO:0000313" key="12">
    <source>
        <dbReference type="Proteomes" id="UP000027180"/>
    </source>
</evidence>
<sequence length="277" mass="28370">MSRLQRLLGTWEGMAGFAILVILLLFGLLAPIISPGDPLRIAGRALLAPFTDPAFPLGTDRLGRDVLAGLLYGARTSLAVGLAAAFSAMVLGVCVGMAAGFSGGFVDEALMRVVDAFQIVPGFLLALAFVSTIGVSTPIVVFAIALGAWADPARLTRAQVLAIREQDYVASARVIGMHPAEIAFREILPNALPPVLALSATIVAGAILTEAALSFLGLGNPNIATWGSMIAEGRSVLRSAAYLSVLPGAALAVTVLGVHLFSEGLGKALGDDGGRAA</sequence>
<feature type="transmembrane region" description="Helical" evidence="9">
    <location>
        <begin position="78"/>
        <end position="101"/>
    </location>
</feature>
<keyword evidence="3" id="KW-1003">Cell membrane</keyword>
<dbReference type="PANTHER" id="PTHR43386:SF1">
    <property type="entry name" value="D,D-DIPEPTIDE TRANSPORT SYSTEM PERMEASE PROTEIN DDPC-RELATED"/>
    <property type="match status" value="1"/>
</dbReference>
<feature type="domain" description="ABC transmembrane type-1" evidence="10">
    <location>
        <begin position="74"/>
        <end position="262"/>
    </location>
</feature>
<accession>A0A060IDK8</accession>
<evidence type="ECO:0000256" key="4">
    <source>
        <dbReference type="ARBA" id="ARBA00022692"/>
    </source>
</evidence>
<evidence type="ECO:0000256" key="5">
    <source>
        <dbReference type="ARBA" id="ARBA00022856"/>
    </source>
</evidence>
<dbReference type="PANTHER" id="PTHR43386">
    <property type="entry name" value="OLIGOPEPTIDE TRANSPORT SYSTEM PERMEASE PROTEIN APPC"/>
    <property type="match status" value="1"/>
</dbReference>
<comment type="similarity">
    <text evidence="9">Belongs to the binding-protein-dependent transport system permease family.</text>
</comment>
<dbReference type="HOGENOM" id="CLU_028518_8_0_5"/>
<dbReference type="Pfam" id="PF00528">
    <property type="entry name" value="BPD_transp_1"/>
    <property type="match status" value="1"/>
</dbReference>
<dbReference type="SUPFAM" id="SSF161098">
    <property type="entry name" value="MetI-like"/>
    <property type="match status" value="1"/>
</dbReference>
<keyword evidence="7 9" id="KW-1133">Transmembrane helix</keyword>
<dbReference type="GO" id="GO:0055085">
    <property type="term" value="P:transmembrane transport"/>
    <property type="evidence" value="ECO:0007669"/>
    <property type="project" value="InterPro"/>
</dbReference>
<evidence type="ECO:0000256" key="9">
    <source>
        <dbReference type="RuleBase" id="RU363032"/>
    </source>
</evidence>
<dbReference type="RefSeq" id="WP_040142995.1">
    <property type="nucleotide sequence ID" value="NZ_CP006991.1"/>
</dbReference>
<dbReference type="Gene3D" id="1.10.3720.10">
    <property type="entry name" value="MetI-like"/>
    <property type="match status" value="1"/>
</dbReference>
<dbReference type="GO" id="GO:0015833">
    <property type="term" value="P:peptide transport"/>
    <property type="evidence" value="ECO:0007669"/>
    <property type="project" value="UniProtKB-KW"/>
</dbReference>
<evidence type="ECO:0000313" key="11">
    <source>
        <dbReference type="EMBL" id="AIC31714.1"/>
    </source>
</evidence>
<keyword evidence="6" id="KW-0653">Protein transport</keyword>